<dbReference type="GO" id="GO:0034388">
    <property type="term" value="C:Pwp2p-containing subcomplex of 90S preribosome"/>
    <property type="evidence" value="ECO:0007669"/>
    <property type="project" value="TreeGrafter"/>
</dbReference>
<dbReference type="PROSITE" id="PS00678">
    <property type="entry name" value="WD_REPEATS_1"/>
    <property type="match status" value="2"/>
</dbReference>
<evidence type="ECO:0000256" key="5">
    <source>
        <dbReference type="ARBA" id="ARBA00038229"/>
    </source>
</evidence>
<evidence type="ECO:0000256" key="1">
    <source>
        <dbReference type="ARBA" id="ARBA00004604"/>
    </source>
</evidence>
<dbReference type="SMART" id="SM00320">
    <property type="entry name" value="WD40"/>
    <property type="match status" value="11"/>
</dbReference>
<evidence type="ECO:0000256" key="3">
    <source>
        <dbReference type="ARBA" id="ARBA00022737"/>
    </source>
</evidence>
<dbReference type="PRINTS" id="PR00320">
    <property type="entry name" value="GPROTEINBRPT"/>
</dbReference>
<feature type="compositionally biased region" description="Polar residues" evidence="7">
    <location>
        <begin position="318"/>
        <end position="328"/>
    </location>
</feature>
<dbReference type="PANTHER" id="PTHR19853:SF0">
    <property type="entry name" value="WD REPEAT-CONTAINING PROTEIN 3"/>
    <property type="match status" value="1"/>
</dbReference>
<evidence type="ECO:0000313" key="10">
    <source>
        <dbReference type="Proteomes" id="UP000015453"/>
    </source>
</evidence>
<dbReference type="Pfam" id="PF25173">
    <property type="entry name" value="Beta-prop_WDR3_1st"/>
    <property type="match status" value="1"/>
</dbReference>
<feature type="compositionally biased region" description="Basic residues" evidence="7">
    <location>
        <begin position="301"/>
        <end position="315"/>
    </location>
</feature>
<dbReference type="EMBL" id="AUSU01003408">
    <property type="protein sequence ID" value="EPS66900.1"/>
    <property type="molecule type" value="Genomic_DNA"/>
</dbReference>
<evidence type="ECO:0000256" key="7">
    <source>
        <dbReference type="SAM" id="MobiDB-lite"/>
    </source>
</evidence>
<feature type="repeat" description="WD" evidence="6">
    <location>
        <begin position="583"/>
        <end position="624"/>
    </location>
</feature>
<comment type="caution">
    <text evidence="9">The sequence shown here is derived from an EMBL/GenBank/DDBJ whole genome shotgun (WGS) entry which is preliminary data.</text>
</comment>
<dbReference type="InterPro" id="IPR020472">
    <property type="entry name" value="WD40_PAC1"/>
</dbReference>
<dbReference type="InterPro" id="IPR019775">
    <property type="entry name" value="WD40_repeat_CS"/>
</dbReference>
<keyword evidence="3" id="KW-0677">Repeat</keyword>
<accession>S8CJQ2</accession>
<feature type="repeat" description="WD" evidence="6">
    <location>
        <begin position="667"/>
        <end position="699"/>
    </location>
</feature>
<feature type="repeat" description="WD" evidence="6">
    <location>
        <begin position="63"/>
        <end position="103"/>
    </location>
</feature>
<feature type="region of interest" description="Disordered" evidence="7">
    <location>
        <begin position="301"/>
        <end position="330"/>
    </location>
</feature>
<evidence type="ECO:0000256" key="6">
    <source>
        <dbReference type="PROSITE-ProRule" id="PRU00221"/>
    </source>
</evidence>
<dbReference type="GO" id="GO:0030515">
    <property type="term" value="F:snoRNA binding"/>
    <property type="evidence" value="ECO:0007669"/>
    <property type="project" value="TreeGrafter"/>
</dbReference>
<keyword evidence="4" id="KW-0539">Nucleus</keyword>
<dbReference type="PROSITE" id="PS50082">
    <property type="entry name" value="WD_REPEATS_2"/>
    <property type="match status" value="9"/>
</dbReference>
<dbReference type="InterPro" id="IPR015943">
    <property type="entry name" value="WD40/YVTN_repeat-like_dom_sf"/>
</dbReference>
<dbReference type="FunFam" id="2.130.10.10:FF:000157">
    <property type="entry name" value="WD repeat domain 3"/>
    <property type="match status" value="1"/>
</dbReference>
<organism evidence="9 10">
    <name type="scientific">Genlisea aurea</name>
    <dbReference type="NCBI Taxonomy" id="192259"/>
    <lineage>
        <taxon>Eukaryota</taxon>
        <taxon>Viridiplantae</taxon>
        <taxon>Streptophyta</taxon>
        <taxon>Embryophyta</taxon>
        <taxon>Tracheophyta</taxon>
        <taxon>Spermatophyta</taxon>
        <taxon>Magnoliopsida</taxon>
        <taxon>eudicotyledons</taxon>
        <taxon>Gunneridae</taxon>
        <taxon>Pentapetalae</taxon>
        <taxon>asterids</taxon>
        <taxon>lamiids</taxon>
        <taxon>Lamiales</taxon>
        <taxon>Lentibulariaceae</taxon>
        <taxon>Genlisea</taxon>
    </lineage>
</organism>
<reference evidence="9 10" key="1">
    <citation type="journal article" date="2013" name="BMC Genomics">
        <title>The miniature genome of a carnivorous plant Genlisea aurea contains a low number of genes and short non-coding sequences.</title>
        <authorList>
            <person name="Leushkin E.V."/>
            <person name="Sutormin R.A."/>
            <person name="Nabieva E.R."/>
            <person name="Penin A.A."/>
            <person name="Kondrashov A.S."/>
            <person name="Logacheva M.D."/>
        </authorList>
    </citation>
    <scope>NUCLEOTIDE SEQUENCE [LARGE SCALE GENOMIC DNA]</scope>
</reference>
<keyword evidence="10" id="KW-1185">Reference proteome</keyword>
<comment type="subcellular location">
    <subcellularLocation>
        <location evidence="1">Nucleus</location>
        <location evidence="1">Nucleolus</location>
    </subcellularLocation>
</comment>
<feature type="repeat" description="WD" evidence="6">
    <location>
        <begin position="490"/>
        <end position="529"/>
    </location>
</feature>
<dbReference type="GO" id="GO:0032040">
    <property type="term" value="C:small-subunit processome"/>
    <property type="evidence" value="ECO:0007669"/>
    <property type="project" value="TreeGrafter"/>
</dbReference>
<dbReference type="SUPFAM" id="SSF69304">
    <property type="entry name" value="Tricorn protease N-terminal domain"/>
    <property type="match status" value="1"/>
</dbReference>
<feature type="domain" description="Small-subunit processome Utp12" evidence="8">
    <location>
        <begin position="794"/>
        <end position="895"/>
    </location>
</feature>
<evidence type="ECO:0000256" key="2">
    <source>
        <dbReference type="ARBA" id="ARBA00022574"/>
    </source>
</evidence>
<dbReference type="Proteomes" id="UP000015453">
    <property type="component" value="Unassembled WGS sequence"/>
</dbReference>
<keyword evidence="2 6" id="KW-0853">WD repeat</keyword>
<name>S8CJQ2_9LAMI</name>
<dbReference type="InterPro" id="IPR011047">
    <property type="entry name" value="Quinoprotein_ADH-like_sf"/>
</dbReference>
<sequence length="948" mass="104831">MVKSYLRYEAAASFGVIVSVDCNITYDRTGRYILAGALEKLGVWHVRQGVCTRSLAPSPSSSSRGHSLAATSIASSSSSLIACGYADGSIRIWDMETGTCQTTLNGHRGAVTILQYNKVASLLASGSKDCDIIIWDVISEAGLYRLQGHRGQITGLVFLESSKKLVSSSKDKFLRVWDLDTQHCVQIVSGHHSEIWSIDVDADERYLVSGSADPELRFYSVVNEIAENNSGVVKDDSVSHHGSSTAVKKWEVLKHFGDIQRQSKDRVSTVRFSKSGNYLACHVAGTTVDIFRVLDESESRRKAKRRVNRKEKKLMKANSDSAENASNKTEVEGDNELVITVADVFKPLQIIRTKKKICSISFCPETSKSSLATIALSLNNNLLEIYTIESGPSDAATATSSTKTSSIELQGHRSAVRSLTLSSDNTLLMTTSHNSVKLWNPSTGACLRTIDSGYGLCAIFAPGNKYAIIGTKSGTLEIIDIRGGVCCELVEAHGSSVHSIVATSDGFITGSSDQIVKIWEYQNNQSNDQASRHLTVSATRKMEMNNDVVVVVASPDDKHLAVALLDFSVKVFFLDSLKYFLTLFGHKLPVLCMDISSDGELIVTGSADKDLKIWGLDFGDCHKSLFAHADSVMGVNFVRNTHYVFSVGKDKLVKYWDADKFELLLTLEGHHSEIWCLAVSNRGDFLVTGSNDRSIRRWDRTEEPFFIEEEKEKRLEEMFESDIDNAFGSKYLSKEEIPEEGAVSLAGKKTGETLTAADSIMEAMDLALECEEDQLKGKAIDARARAIMQGLSPSDYVLRSVRNVHTNDLEQALLVLPFSDSLRLLSYLKDWIGFPDKVELVCRVAAVLVQIHHDQLTSTLTARSVLSRLKDVLHARVKECKDTIGVNIAAMNHVKELMASKSDAPFRDAKLRLVEVRSKLAEHDRSRETGERKKKKKRKKLDDEHVWS</sequence>
<dbReference type="Pfam" id="PF25172">
    <property type="entry name" value="Beta-prop_WDR3_2nd"/>
    <property type="match status" value="1"/>
</dbReference>
<feature type="repeat" description="WD" evidence="6">
    <location>
        <begin position="625"/>
        <end position="666"/>
    </location>
</feature>
<dbReference type="OrthoDB" id="407922at2759"/>
<dbReference type="InterPro" id="IPR001680">
    <property type="entry name" value="WD40_rpt"/>
</dbReference>
<comment type="similarity">
    <text evidence="5">Belongs to the WD repeat WDR3/UTP12 family.</text>
</comment>
<dbReference type="GO" id="GO:0030490">
    <property type="term" value="P:maturation of SSU-rRNA"/>
    <property type="evidence" value="ECO:0007669"/>
    <property type="project" value="TreeGrafter"/>
</dbReference>
<dbReference type="PROSITE" id="PS50294">
    <property type="entry name" value="WD_REPEATS_REGION"/>
    <property type="match status" value="6"/>
</dbReference>
<feature type="repeat" description="WD" evidence="6">
    <location>
        <begin position="409"/>
        <end position="449"/>
    </location>
</feature>
<dbReference type="SUPFAM" id="SSF50998">
    <property type="entry name" value="Quinoprotein alcohol dehydrogenase-like"/>
    <property type="match status" value="1"/>
</dbReference>
<feature type="repeat" description="WD" evidence="6">
    <location>
        <begin position="146"/>
        <end position="187"/>
    </location>
</feature>
<protein>
    <recommendedName>
        <fullName evidence="8">Small-subunit processome Utp12 domain-containing protein</fullName>
    </recommendedName>
</protein>
<proteinExistence type="inferred from homology"/>
<feature type="repeat" description="WD" evidence="6">
    <location>
        <begin position="104"/>
        <end position="145"/>
    </location>
</feature>
<dbReference type="Pfam" id="PF04003">
    <property type="entry name" value="Utp12"/>
    <property type="match status" value="1"/>
</dbReference>
<dbReference type="PANTHER" id="PTHR19853">
    <property type="entry name" value="WD REPEAT CONTAINING PROTEIN 3 WDR3"/>
    <property type="match status" value="1"/>
</dbReference>
<feature type="compositionally biased region" description="Basic and acidic residues" evidence="7">
    <location>
        <begin position="921"/>
        <end position="931"/>
    </location>
</feature>
<evidence type="ECO:0000256" key="4">
    <source>
        <dbReference type="ARBA" id="ARBA00023242"/>
    </source>
</evidence>
<dbReference type="FunFam" id="2.130.10.10:FF:001298">
    <property type="entry name" value="WD repeat-containing protein 3 isoform A"/>
    <property type="match status" value="1"/>
</dbReference>
<dbReference type="CDD" id="cd00200">
    <property type="entry name" value="WD40"/>
    <property type="match status" value="1"/>
</dbReference>
<dbReference type="InterPro" id="IPR051570">
    <property type="entry name" value="TBC1_cilium_biogenesis"/>
</dbReference>
<feature type="repeat" description="WD" evidence="6">
    <location>
        <begin position="188"/>
        <end position="221"/>
    </location>
</feature>
<dbReference type="Gene3D" id="2.130.10.10">
    <property type="entry name" value="YVTN repeat-like/Quinoprotein amine dehydrogenase"/>
    <property type="match status" value="4"/>
</dbReference>
<dbReference type="AlphaFoldDB" id="S8CJQ2"/>
<dbReference type="InterPro" id="IPR007148">
    <property type="entry name" value="SSU_processome_Utp12"/>
</dbReference>
<gene>
    <name evidence="9" type="ORF">M569_07875</name>
</gene>
<evidence type="ECO:0000313" key="9">
    <source>
        <dbReference type="EMBL" id="EPS66900.1"/>
    </source>
</evidence>
<evidence type="ECO:0000259" key="8">
    <source>
        <dbReference type="Pfam" id="PF04003"/>
    </source>
</evidence>
<feature type="region of interest" description="Disordered" evidence="7">
    <location>
        <begin position="921"/>
        <end position="948"/>
    </location>
</feature>